<proteinExistence type="inferred from homology"/>
<dbReference type="GO" id="GO:0004348">
    <property type="term" value="F:glucosylceramidase activity"/>
    <property type="evidence" value="ECO:0007669"/>
    <property type="project" value="InterPro"/>
</dbReference>
<dbReference type="GO" id="GO:0006680">
    <property type="term" value="P:glucosylceramide catabolic process"/>
    <property type="evidence" value="ECO:0007669"/>
    <property type="project" value="TreeGrafter"/>
</dbReference>
<sequence length="105" mass="11309">DGNADTGETPIAATGSVEIYLTTRYTTTELTKQNNISFSDEVSSFTIRLDTTDLKQEIDGFGGSLTGSSAYLIQNMHTAARDTLLKKLFTTDGIALKNIRITIGA</sequence>
<evidence type="ECO:0000313" key="4">
    <source>
        <dbReference type="EMBL" id="AIA90241.1"/>
    </source>
</evidence>
<dbReference type="PANTHER" id="PTHR11069">
    <property type="entry name" value="GLUCOSYLCERAMIDASE"/>
    <property type="match status" value="1"/>
</dbReference>
<dbReference type="PANTHER" id="PTHR11069:SF23">
    <property type="entry name" value="LYSOSOMAL ACID GLUCOSYLCERAMIDASE"/>
    <property type="match status" value="1"/>
</dbReference>
<dbReference type="Gene3D" id="3.20.20.80">
    <property type="entry name" value="Glycosidases"/>
    <property type="match status" value="1"/>
</dbReference>
<accession>A0A060CBW2</accession>
<feature type="non-terminal residue" evidence="4">
    <location>
        <position position="105"/>
    </location>
</feature>
<keyword evidence="2" id="KW-0732">Signal</keyword>
<evidence type="ECO:0000256" key="3">
    <source>
        <dbReference type="ARBA" id="ARBA00022801"/>
    </source>
</evidence>
<dbReference type="EMBL" id="KF122942">
    <property type="protein sequence ID" value="AIA90241.1"/>
    <property type="molecule type" value="Genomic_DNA"/>
</dbReference>
<dbReference type="GO" id="GO:0016020">
    <property type="term" value="C:membrane"/>
    <property type="evidence" value="ECO:0007669"/>
    <property type="project" value="GOC"/>
</dbReference>
<name>A0A060CBW2_9BACT</name>
<dbReference type="InterPro" id="IPR017853">
    <property type="entry name" value="GH"/>
</dbReference>
<dbReference type="PRINTS" id="PR00843">
    <property type="entry name" value="GLHYDRLASE30"/>
</dbReference>
<protein>
    <submittedName>
        <fullName evidence="4">CAZy families GH30 protein</fullName>
    </submittedName>
</protein>
<evidence type="ECO:0000256" key="2">
    <source>
        <dbReference type="ARBA" id="ARBA00022729"/>
    </source>
</evidence>
<reference evidence="4" key="1">
    <citation type="journal article" date="2013" name="Environ. Microbiol.">
        <title>Seasonally variable intestinal metagenomes of the red palm weevil (Rhynchophorus ferrugineus).</title>
        <authorList>
            <person name="Jia S."/>
            <person name="Zhang X."/>
            <person name="Zhang G."/>
            <person name="Yin A."/>
            <person name="Zhang S."/>
            <person name="Li F."/>
            <person name="Wang L."/>
            <person name="Zhao D."/>
            <person name="Yun Q."/>
            <person name="Tala"/>
            <person name="Wang J."/>
            <person name="Sun G."/>
            <person name="Baabdullah M."/>
            <person name="Yu X."/>
            <person name="Hu S."/>
            <person name="Al-Mssallem I.S."/>
            <person name="Yu J."/>
        </authorList>
    </citation>
    <scope>NUCLEOTIDE SEQUENCE</scope>
</reference>
<dbReference type="AlphaFoldDB" id="A0A060CBW2"/>
<comment type="similarity">
    <text evidence="1">Belongs to the glycosyl hydrolase 30 family.</text>
</comment>
<keyword evidence="3" id="KW-0378">Hydrolase</keyword>
<organism evidence="4">
    <name type="scientific">uncultured Spirosoma sp</name>
    <dbReference type="NCBI Taxonomy" id="278208"/>
    <lineage>
        <taxon>Bacteria</taxon>
        <taxon>Pseudomonadati</taxon>
        <taxon>Bacteroidota</taxon>
        <taxon>Cytophagia</taxon>
        <taxon>Cytophagales</taxon>
        <taxon>Cytophagaceae</taxon>
        <taxon>Spirosoma</taxon>
        <taxon>environmental samples</taxon>
    </lineage>
</organism>
<dbReference type="InterPro" id="IPR001139">
    <property type="entry name" value="Glyco_hydro_30"/>
</dbReference>
<feature type="non-terminal residue" evidence="4">
    <location>
        <position position="1"/>
    </location>
</feature>
<evidence type="ECO:0000256" key="1">
    <source>
        <dbReference type="ARBA" id="ARBA00005382"/>
    </source>
</evidence>
<dbReference type="SUPFAM" id="SSF51445">
    <property type="entry name" value="(Trans)glycosidases"/>
    <property type="match status" value="1"/>
</dbReference>